<feature type="transmembrane region" description="Helical" evidence="9">
    <location>
        <begin position="121"/>
        <end position="144"/>
    </location>
</feature>
<keyword evidence="7 9" id="KW-0472">Membrane</keyword>
<dbReference type="Proteomes" id="UP000003678">
    <property type="component" value="Unassembled WGS sequence"/>
</dbReference>
<feature type="transmembrane region" description="Helical" evidence="9">
    <location>
        <begin position="47"/>
        <end position="68"/>
    </location>
</feature>
<keyword evidence="6 9" id="KW-1133">Transmembrane helix</keyword>
<evidence type="ECO:0000256" key="3">
    <source>
        <dbReference type="ARBA" id="ARBA00022475"/>
    </source>
</evidence>
<dbReference type="EMBL" id="ACJD01000001">
    <property type="protein sequence ID" value="EEH15564.1"/>
    <property type="molecule type" value="Genomic_DNA"/>
</dbReference>
<keyword evidence="5 9" id="KW-0812">Transmembrane</keyword>
<evidence type="ECO:0000256" key="7">
    <source>
        <dbReference type="ARBA" id="ARBA00023136"/>
    </source>
</evidence>
<name>C0G499_9HYPH</name>
<dbReference type="Pfam" id="PF04290">
    <property type="entry name" value="DctQ"/>
    <property type="match status" value="1"/>
</dbReference>
<comment type="subcellular location">
    <subcellularLocation>
        <location evidence="1 9">Cell inner membrane</location>
        <topology evidence="1 9">Multi-pass membrane protein</topology>
    </subcellularLocation>
</comment>
<comment type="caution">
    <text evidence="11">The sequence shown here is derived from an EMBL/GenBank/DDBJ whole genome shotgun (WGS) entry which is preliminary data.</text>
</comment>
<evidence type="ECO:0000256" key="6">
    <source>
        <dbReference type="ARBA" id="ARBA00022989"/>
    </source>
</evidence>
<evidence type="ECO:0000256" key="8">
    <source>
        <dbReference type="ARBA" id="ARBA00038436"/>
    </source>
</evidence>
<dbReference type="AlphaFoldDB" id="C0G499"/>
<organism evidence="11 12">
    <name type="scientific">Brucella ceti str. Cudo</name>
    <dbReference type="NCBI Taxonomy" id="595497"/>
    <lineage>
        <taxon>Bacteria</taxon>
        <taxon>Pseudomonadati</taxon>
        <taxon>Pseudomonadota</taxon>
        <taxon>Alphaproteobacteria</taxon>
        <taxon>Hyphomicrobiales</taxon>
        <taxon>Brucellaceae</taxon>
        <taxon>Brucella/Ochrobactrum group</taxon>
        <taxon>Brucella</taxon>
    </lineage>
</organism>
<comment type="subunit">
    <text evidence="9">The complex comprises the extracytoplasmic solute receptor protein and the two transmembrane proteins.</text>
</comment>
<accession>C0G499</accession>
<reference evidence="11 12" key="1">
    <citation type="submission" date="2009-03" db="EMBL/GenBank/DDBJ databases">
        <authorList>
            <person name="Setubal J.C."/>
            <person name="Boyle S."/>
            <person name="Crasta O.R."/>
            <person name="Gillespie J.J."/>
            <person name="Kenyon R.W."/>
            <person name="Lu J."/>
            <person name="Mane S."/>
            <person name="Nagrani S."/>
            <person name="Shallom J.M."/>
            <person name="Shallom S."/>
            <person name="Shukla M."/>
            <person name="Snyder E.E."/>
            <person name="Sobral B.W."/>
            <person name="Wattam A.R."/>
            <person name="Will R."/>
            <person name="Williams K."/>
            <person name="Yoo H."/>
            <person name="Bruce D.H."/>
            <person name="Detter C."/>
            <person name="Munk C."/>
            <person name="Brettin T.S."/>
            <person name="Ficht T."/>
        </authorList>
    </citation>
    <scope>NUCLEOTIDE SEQUENCE [LARGE SCALE GENOMIC DNA]</scope>
    <source>
        <strain evidence="11 12">Cudo</strain>
    </source>
</reference>
<gene>
    <name evidence="11" type="ORF">BCETI_1000517</name>
</gene>
<sequence length="212" mass="23862">MHYRRLAAEILWQYYPARNRLRRREQRGGGMSVLLALSRAIDAANNFIGKSVSWLVLVAVLISAINAVTRKLFNVSSNAWLEAQWYLFSAVFLIAAGYTLLHSEHVKVDLLYSRYSRRTQLLVEIFGTIFFLLPFCIITIYLSWPIVEAKIASGETSNNTGGLVLWPVWLLIPIGFSLLALQGISELIKRIAILQGRIPDTVAIEDAEAQAL</sequence>
<feature type="domain" description="Tripartite ATP-independent periplasmic transporters DctQ component" evidence="10">
    <location>
        <begin position="60"/>
        <end position="191"/>
    </location>
</feature>
<evidence type="ECO:0000259" key="10">
    <source>
        <dbReference type="Pfam" id="PF04290"/>
    </source>
</evidence>
<dbReference type="InterPro" id="IPR007387">
    <property type="entry name" value="TRAP_DctQ"/>
</dbReference>
<evidence type="ECO:0000256" key="5">
    <source>
        <dbReference type="ARBA" id="ARBA00022692"/>
    </source>
</evidence>
<dbReference type="PANTHER" id="PTHR35011:SF4">
    <property type="entry name" value="SLL1102 PROTEIN"/>
    <property type="match status" value="1"/>
</dbReference>
<feature type="transmembrane region" description="Helical" evidence="9">
    <location>
        <begin position="164"/>
        <end position="181"/>
    </location>
</feature>
<keyword evidence="3" id="KW-1003">Cell membrane</keyword>
<evidence type="ECO:0000256" key="9">
    <source>
        <dbReference type="RuleBase" id="RU369079"/>
    </source>
</evidence>
<keyword evidence="4 9" id="KW-0997">Cell inner membrane</keyword>
<dbReference type="InterPro" id="IPR055348">
    <property type="entry name" value="DctQ"/>
</dbReference>
<keyword evidence="2 9" id="KW-0813">Transport</keyword>
<evidence type="ECO:0000256" key="2">
    <source>
        <dbReference type="ARBA" id="ARBA00022448"/>
    </source>
</evidence>
<comment type="function">
    <text evidence="9">Part of the tripartite ATP-independent periplasmic (TRAP) transport system.</text>
</comment>
<protein>
    <recommendedName>
        <fullName evidence="9">TRAP transporter small permease protein</fullName>
    </recommendedName>
</protein>
<dbReference type="GO" id="GO:0005886">
    <property type="term" value="C:plasma membrane"/>
    <property type="evidence" value="ECO:0007669"/>
    <property type="project" value="UniProtKB-SubCell"/>
</dbReference>
<evidence type="ECO:0000256" key="4">
    <source>
        <dbReference type="ARBA" id="ARBA00022519"/>
    </source>
</evidence>
<proteinExistence type="inferred from homology"/>
<dbReference type="GO" id="GO:0022857">
    <property type="term" value="F:transmembrane transporter activity"/>
    <property type="evidence" value="ECO:0007669"/>
    <property type="project" value="UniProtKB-UniRule"/>
</dbReference>
<feature type="transmembrane region" description="Helical" evidence="9">
    <location>
        <begin position="83"/>
        <end position="101"/>
    </location>
</feature>
<dbReference type="PANTHER" id="PTHR35011">
    <property type="entry name" value="2,3-DIKETO-L-GULONATE TRAP TRANSPORTER SMALL PERMEASE PROTEIN YIAM"/>
    <property type="match status" value="1"/>
</dbReference>
<evidence type="ECO:0000256" key="1">
    <source>
        <dbReference type="ARBA" id="ARBA00004429"/>
    </source>
</evidence>
<evidence type="ECO:0000313" key="12">
    <source>
        <dbReference type="Proteomes" id="UP000003678"/>
    </source>
</evidence>
<evidence type="ECO:0000313" key="11">
    <source>
        <dbReference type="EMBL" id="EEH15564.1"/>
    </source>
</evidence>
<comment type="similarity">
    <text evidence="8 9">Belongs to the TRAP transporter small permease family.</text>
</comment>